<evidence type="ECO:0000256" key="1">
    <source>
        <dbReference type="SAM" id="MobiDB-lite"/>
    </source>
</evidence>
<feature type="domain" description="AAA+ ATPase" evidence="2">
    <location>
        <begin position="866"/>
        <end position="993"/>
    </location>
</feature>
<dbReference type="Pfam" id="PF00004">
    <property type="entry name" value="AAA"/>
    <property type="match status" value="1"/>
</dbReference>
<dbReference type="EMBL" id="JBAWTH010000055">
    <property type="protein sequence ID" value="KAL2281689.1"/>
    <property type="molecule type" value="Genomic_DNA"/>
</dbReference>
<dbReference type="InterPro" id="IPR003959">
    <property type="entry name" value="ATPase_AAA_core"/>
</dbReference>
<evidence type="ECO:0000259" key="2">
    <source>
        <dbReference type="SMART" id="SM00382"/>
    </source>
</evidence>
<dbReference type="SMART" id="SM00382">
    <property type="entry name" value="AAA"/>
    <property type="match status" value="1"/>
</dbReference>
<feature type="region of interest" description="Disordered" evidence="1">
    <location>
        <begin position="1015"/>
        <end position="1035"/>
    </location>
</feature>
<feature type="compositionally biased region" description="Basic and acidic residues" evidence="1">
    <location>
        <begin position="227"/>
        <end position="244"/>
    </location>
</feature>
<dbReference type="CDD" id="cd19481">
    <property type="entry name" value="RecA-like_protease"/>
    <property type="match status" value="1"/>
</dbReference>
<evidence type="ECO:0000313" key="4">
    <source>
        <dbReference type="Proteomes" id="UP001600888"/>
    </source>
</evidence>
<dbReference type="Pfam" id="PF22942">
    <property type="entry name" value="DUF7025"/>
    <property type="match status" value="1"/>
</dbReference>
<dbReference type="Proteomes" id="UP001600888">
    <property type="component" value="Unassembled WGS sequence"/>
</dbReference>
<sequence>MFTEYLFSEDYFVGVSVLDDGSLKLRVDDRKTGEETDLVSAFDKFLKTPTRPRRSAINHFFLDFVERTLSSLEVVLLSEFLRFDHGNDNEPSFDDQYLSKIKKVQTDLIGEIRQAAQRQSQDPVGNAAIERLLEESRIHLFFRSRPPEKLLADSIKESTAIDLREFFRRVGGDKFSEFRNYDLSLAQYRVRREGLTIRDNEPLVSRVRDEICVTTSALSEPIAVTSEEPRSSERPESQAADDQKVQGSAESNKRKILDSGRIWKHLTISRDETSASNFLHERLLILFIDKRYTCNNHDKVNHSKIKINEAANVSRQEQQSVSFTTYPRTGAMFNPYSSDKSPHQQASMARSPESSSYSPIPFNDMDSHNHECSVVDKERGVDIGSRRAISSIAPLEVEDQSTKNDGGSTYGNWKIIHLLTEHPGRPPFTAYIDKPVWGPGLRGDEFALKAFLPLTDVEGYVRQSGFDFSISREYSNECLQPELRRVLSGKQPPSEPLHHHEVIKLHSQEMIEAMEAFVTLQPDFWKYFPNFDAREPIEAPYMFWYTYRSPEALQQLSELHQNLMRTLTLWIDRNYEEKYTEAKRQLANGVVTLRTIPFLLFPGDVLVWKEKQKTKAAITSSLLVRDSPPILYWDSTRPWLGSSRRTDGTKKGEFSSTWKVQTWSYKFDGDFLHDEGFKQIKFKASSLDQEVPISKLGVHPLRFADEKTKHQLETRGQNFWACRHRNLVSYIGEEGIFANGERFMVDFQIYRELHSDSLKFQLLYEREDMDDDDEEGRYKISAEDMASETPPSRPEIYVFPPTVPGYNLRSKKWVDLEVDFISDVKWNTKSFDNLVIDAKAKELIQALVSHQIESEKGTDLIRRKGNGLIILLHGGPGTGKTFTAESVAEIAQKPLFCVTCGDIGTKPEQVEKYLESVLYLGKTWGCVVLIDEAEVFLEQRSFDNLERNALVSVFLRVLEYYEGILILTTNRVGTFDEAFKSRILLSLHYDKLSKGQRRKIWRGFMDHLKDTHLSSSVKDGGREHNGGSSSTTAASLRRVSQEDLPDIDFQEIRDYLDELASHELNGRQIRNIITTARQLAKFRKKTLDYGLLQEVISESGKFDEYFSKLNENQSDEQIARSDGIR</sequence>
<organism evidence="3 4">
    <name type="scientific">Diaporthe vaccinii</name>
    <dbReference type="NCBI Taxonomy" id="105482"/>
    <lineage>
        <taxon>Eukaryota</taxon>
        <taxon>Fungi</taxon>
        <taxon>Dikarya</taxon>
        <taxon>Ascomycota</taxon>
        <taxon>Pezizomycotina</taxon>
        <taxon>Sordariomycetes</taxon>
        <taxon>Sordariomycetidae</taxon>
        <taxon>Diaporthales</taxon>
        <taxon>Diaporthaceae</taxon>
        <taxon>Diaporthe</taxon>
        <taxon>Diaporthe eres species complex</taxon>
    </lineage>
</organism>
<dbReference type="InterPro" id="IPR003593">
    <property type="entry name" value="AAA+_ATPase"/>
</dbReference>
<feature type="region of interest" description="Disordered" evidence="1">
    <location>
        <begin position="336"/>
        <end position="358"/>
    </location>
</feature>
<name>A0ABR4EGZ1_9PEZI</name>
<gene>
    <name evidence="3" type="ORF">FJTKL_11373</name>
</gene>
<evidence type="ECO:0000313" key="3">
    <source>
        <dbReference type="EMBL" id="KAL2281689.1"/>
    </source>
</evidence>
<dbReference type="InterPro" id="IPR054289">
    <property type="entry name" value="DUF7025"/>
</dbReference>
<dbReference type="InterPro" id="IPR027417">
    <property type="entry name" value="P-loop_NTPase"/>
</dbReference>
<dbReference type="PANTHER" id="PTHR46411">
    <property type="entry name" value="FAMILY ATPASE, PUTATIVE-RELATED"/>
    <property type="match status" value="1"/>
</dbReference>
<dbReference type="Gene3D" id="3.40.50.300">
    <property type="entry name" value="P-loop containing nucleotide triphosphate hydrolases"/>
    <property type="match status" value="1"/>
</dbReference>
<dbReference type="PANTHER" id="PTHR46411:SF2">
    <property type="entry name" value="AAA+ ATPASE DOMAIN-CONTAINING PROTEIN"/>
    <property type="match status" value="1"/>
</dbReference>
<reference evidence="3 4" key="1">
    <citation type="submission" date="2024-03" db="EMBL/GenBank/DDBJ databases">
        <title>A high-quality draft genome sequence of Diaporthe vaccinii, a causative agent of upright dieback and viscid rot disease in cranberry plants.</title>
        <authorList>
            <person name="Sarrasin M."/>
            <person name="Lang B.F."/>
            <person name="Burger G."/>
        </authorList>
    </citation>
    <scope>NUCLEOTIDE SEQUENCE [LARGE SCALE GENOMIC DNA]</scope>
    <source>
        <strain evidence="3 4">IS7</strain>
    </source>
</reference>
<protein>
    <recommendedName>
        <fullName evidence="2">AAA+ ATPase domain-containing protein</fullName>
    </recommendedName>
</protein>
<proteinExistence type="predicted"/>
<feature type="region of interest" description="Disordered" evidence="1">
    <location>
        <begin position="222"/>
        <end position="252"/>
    </location>
</feature>
<dbReference type="SUPFAM" id="SSF52540">
    <property type="entry name" value="P-loop containing nucleoside triphosphate hydrolases"/>
    <property type="match status" value="1"/>
</dbReference>
<accession>A0ABR4EGZ1</accession>
<comment type="caution">
    <text evidence="3">The sequence shown here is derived from an EMBL/GenBank/DDBJ whole genome shotgun (WGS) entry which is preliminary data.</text>
</comment>
<keyword evidence="4" id="KW-1185">Reference proteome</keyword>